<reference evidence="11" key="1">
    <citation type="submission" date="2012-12" db="EMBL/GenBank/DDBJ databases">
        <authorList>
            <person name="Hellsten U."/>
            <person name="Grimwood J."/>
            <person name="Chapman J.A."/>
            <person name="Shapiro H."/>
            <person name="Aerts A."/>
            <person name="Otillar R.P."/>
            <person name="Terry A.Y."/>
            <person name="Boore J.L."/>
            <person name="Simakov O."/>
            <person name="Marletaz F."/>
            <person name="Cho S.-J."/>
            <person name="Edsinger-Gonzales E."/>
            <person name="Havlak P."/>
            <person name="Kuo D.-H."/>
            <person name="Larsson T."/>
            <person name="Lv J."/>
            <person name="Arendt D."/>
            <person name="Savage R."/>
            <person name="Osoegawa K."/>
            <person name="de Jong P."/>
            <person name="Lindberg D.R."/>
            <person name="Seaver E.C."/>
            <person name="Weisblat D.A."/>
            <person name="Putnam N.H."/>
            <person name="Grigoriev I.V."/>
            <person name="Rokhsar D.S."/>
        </authorList>
    </citation>
    <scope>NUCLEOTIDE SEQUENCE</scope>
    <source>
        <strain evidence="11">I ESC-2004</strain>
    </source>
</reference>
<dbReference type="InterPro" id="IPR007657">
    <property type="entry name" value="Glycosyltransferase_61"/>
</dbReference>
<keyword evidence="6" id="KW-0472">Membrane</keyword>
<dbReference type="OrthoDB" id="2102136at2759"/>
<evidence type="ECO:0000256" key="6">
    <source>
        <dbReference type="ARBA" id="ARBA00023136"/>
    </source>
</evidence>
<evidence type="ECO:0000259" key="9">
    <source>
        <dbReference type="Pfam" id="PF04577"/>
    </source>
</evidence>
<reference evidence="11" key="2">
    <citation type="journal article" date="2013" name="Nature">
        <title>Insights into bilaterian evolution from three spiralian genomes.</title>
        <authorList>
            <person name="Simakov O."/>
            <person name="Marletaz F."/>
            <person name="Cho S.J."/>
            <person name="Edsinger-Gonzales E."/>
            <person name="Havlak P."/>
            <person name="Hellsten U."/>
            <person name="Kuo D.H."/>
            <person name="Larsson T."/>
            <person name="Lv J."/>
            <person name="Arendt D."/>
            <person name="Savage R."/>
            <person name="Osoegawa K."/>
            <person name="de Jong P."/>
            <person name="Grimwood J."/>
            <person name="Chapman J.A."/>
            <person name="Shapiro H."/>
            <person name="Aerts A."/>
            <person name="Otillar R.P."/>
            <person name="Terry A.Y."/>
            <person name="Boore J.L."/>
            <person name="Grigoriev I.V."/>
            <person name="Lindberg D.R."/>
            <person name="Seaver E.C."/>
            <person name="Weisblat D.A."/>
            <person name="Putnam N.H."/>
            <person name="Rokhsar D.S."/>
        </authorList>
    </citation>
    <scope>NUCLEOTIDE SEQUENCE</scope>
    <source>
        <strain evidence="11">I ESC-2004</strain>
    </source>
</reference>
<dbReference type="GO" id="GO:0016020">
    <property type="term" value="C:membrane"/>
    <property type="evidence" value="ECO:0007669"/>
    <property type="project" value="UniProtKB-SubCell"/>
</dbReference>
<comment type="subcellular location">
    <subcellularLocation>
        <location evidence="1">Membrane</location>
        <topology evidence="1">Single-pass membrane protein</topology>
    </subcellularLocation>
</comment>
<evidence type="ECO:0000313" key="10">
    <source>
        <dbReference type="EnsemblMetazoa" id="CapteP195712"/>
    </source>
</evidence>
<feature type="signal peptide" evidence="8">
    <location>
        <begin position="1"/>
        <end position="19"/>
    </location>
</feature>
<dbReference type="Pfam" id="PF04577">
    <property type="entry name" value="Glyco_transf_61"/>
    <property type="match status" value="1"/>
</dbReference>
<accession>X1ZVF0</accession>
<feature type="chain" id="PRO_5004948115" description="Glycosyltransferase 61 catalytic domain-containing protein" evidence="8">
    <location>
        <begin position="20"/>
        <end position="481"/>
    </location>
</feature>
<dbReference type="GO" id="GO:0035269">
    <property type="term" value="P:protein O-linked glycosylation via mannose"/>
    <property type="evidence" value="ECO:0007669"/>
    <property type="project" value="TreeGrafter"/>
</dbReference>
<keyword evidence="7" id="KW-0325">Glycoprotein</keyword>
<evidence type="ECO:0000313" key="11">
    <source>
        <dbReference type="Proteomes" id="UP000014760"/>
    </source>
</evidence>
<evidence type="ECO:0000256" key="7">
    <source>
        <dbReference type="ARBA" id="ARBA00023180"/>
    </source>
</evidence>
<protein>
    <recommendedName>
        <fullName evidence="9">Glycosyltransferase 61 catalytic domain-containing protein</fullName>
    </recommendedName>
</protein>
<keyword evidence="4" id="KW-0812">Transmembrane</keyword>
<keyword evidence="8" id="KW-0732">Signal</keyword>
<name>X1ZVF0_CAPTE</name>
<dbReference type="EMBL" id="AMQN01000480">
    <property type="status" value="NOT_ANNOTATED_CDS"/>
    <property type="molecule type" value="Genomic_DNA"/>
</dbReference>
<organism evidence="10 11">
    <name type="scientific">Capitella teleta</name>
    <name type="common">Polychaete worm</name>
    <dbReference type="NCBI Taxonomy" id="283909"/>
    <lineage>
        <taxon>Eukaryota</taxon>
        <taxon>Metazoa</taxon>
        <taxon>Spiralia</taxon>
        <taxon>Lophotrochozoa</taxon>
        <taxon>Annelida</taxon>
        <taxon>Polychaeta</taxon>
        <taxon>Sedentaria</taxon>
        <taxon>Scolecida</taxon>
        <taxon>Capitellidae</taxon>
        <taxon>Capitella</taxon>
    </lineage>
</organism>
<dbReference type="AlphaFoldDB" id="X1ZVF0"/>
<dbReference type="InterPro" id="IPR049625">
    <property type="entry name" value="Glyco_transf_61_cat"/>
</dbReference>
<evidence type="ECO:0000256" key="8">
    <source>
        <dbReference type="SAM" id="SignalP"/>
    </source>
</evidence>
<dbReference type="Proteomes" id="UP000014760">
    <property type="component" value="Unassembled WGS sequence"/>
</dbReference>
<dbReference type="GO" id="GO:0097363">
    <property type="term" value="F:protein O-acetylglucosaminyltransferase activity"/>
    <property type="evidence" value="ECO:0007669"/>
    <property type="project" value="TreeGrafter"/>
</dbReference>
<dbReference type="EnsemblMetazoa" id="CapteT195712">
    <property type="protein sequence ID" value="CapteP195712"/>
    <property type="gene ID" value="CapteG195712"/>
</dbReference>
<sequence>MSKWTIFAILLTLSATLIACNILWASYFITRNEVHDAVPARNIRSEEIPLTVEERIMKINSLLKSYLNQIESIGKEVLKEETMNPTTFDLPSKHSQKLAAIKEDFFSHLKQFRSVQTVFFQLDIVEMRRLIFPKRYEFTSNDCEGLKKFKNCYSDHTRLLEGHAVQDSVVNIGMPKNFTQEPHNETWTFLHVIQNAAVSEHGDIITRNLTVSPQRCRSHDGGQLPRTFKKLKVYDHVLDIHQFWDYGFYHSTFESLPRLTPYVNFLNENPDVMIYSRNNNDIQGLLGIQNLNKRLLKDHNFRAKVLYSPAGGKCGMPALLTTQLLSLYAKQGLENNPLTRDKIILIKRSHKRFFENHDAIASMLAKEAASHNLELFVFRDNPLPNMKLTRRMFNEAILIIAPHGAGESNMVYAQPGTVLIEAVCFTQKRTIQLCYHPASQLLGIRYYALFFESGCINITPEQIQTPVVHFLRHLHTLRTTY</sequence>
<evidence type="ECO:0000256" key="5">
    <source>
        <dbReference type="ARBA" id="ARBA00022989"/>
    </source>
</evidence>
<proteinExistence type="predicted"/>
<evidence type="ECO:0000256" key="4">
    <source>
        <dbReference type="ARBA" id="ARBA00022692"/>
    </source>
</evidence>
<dbReference type="GO" id="GO:0005783">
    <property type="term" value="C:endoplasmic reticulum"/>
    <property type="evidence" value="ECO:0007669"/>
    <property type="project" value="TreeGrafter"/>
</dbReference>
<reference evidence="10" key="3">
    <citation type="submission" date="2015-06" db="UniProtKB">
        <authorList>
            <consortium name="EnsemblMetazoa"/>
        </authorList>
    </citation>
    <scope>IDENTIFICATION</scope>
</reference>
<keyword evidence="5" id="KW-1133">Transmembrane helix</keyword>
<dbReference type="HOGENOM" id="CLU_032589_1_0_1"/>
<evidence type="ECO:0000256" key="2">
    <source>
        <dbReference type="ARBA" id="ARBA00022676"/>
    </source>
</evidence>
<evidence type="ECO:0000256" key="3">
    <source>
        <dbReference type="ARBA" id="ARBA00022679"/>
    </source>
</evidence>
<keyword evidence="11" id="KW-1185">Reference proteome</keyword>
<keyword evidence="2" id="KW-0328">Glycosyltransferase</keyword>
<dbReference type="PROSITE" id="PS51257">
    <property type="entry name" value="PROKAR_LIPOPROTEIN"/>
    <property type="match status" value="1"/>
</dbReference>
<keyword evidence="3" id="KW-0808">Transferase</keyword>
<feature type="domain" description="Glycosyltransferase 61 catalytic" evidence="9">
    <location>
        <begin position="248"/>
        <end position="420"/>
    </location>
</feature>
<evidence type="ECO:0000256" key="1">
    <source>
        <dbReference type="ARBA" id="ARBA00004167"/>
    </source>
</evidence>
<dbReference type="PANTHER" id="PTHR20961:SF38">
    <property type="entry name" value="PROTEIN O-LINKED-MANNOSE BETA-1,4-N-ACETYLGLUCOSAMINYLTRANSFERASE 2"/>
    <property type="match status" value="1"/>
</dbReference>
<dbReference type="PANTHER" id="PTHR20961">
    <property type="entry name" value="GLYCOSYLTRANSFERASE"/>
    <property type="match status" value="1"/>
</dbReference>